<evidence type="ECO:0000313" key="2">
    <source>
        <dbReference type="EMBL" id="APD13622.1"/>
    </source>
</evidence>
<reference evidence="2" key="1">
    <citation type="submission" date="2016-11" db="EMBL/GenBank/DDBJ databases">
        <title>Complete Genome Sequencing of Pandoraea pulmonicola DSM 16583.</title>
        <authorList>
            <person name="Chan K.-G."/>
        </authorList>
    </citation>
    <scope>NUCLEOTIDE SEQUENCE</scope>
    <source>
        <strain evidence="2">DSM 16583</strain>
    </source>
</reference>
<sequence length="214" mass="22605">MGGNMRRAIFTLCSRLALAGALGACLAATPLAAPNGLSGGASAPPSLAATASASGEPRNFGHDPFLHISTAIADCPVPLGPAMRESDWLADAHHRIEKGNHCWLEGRCRLSNSYRYDAEIADAAQRRLSSIAAEIPWAAQTSLWLTFQRRIIVVQGCVAPGFAVAKFLKALGETADVEAVVDQLIVHRPGTPLTRLTYPTPAHPELPAGARTLP</sequence>
<dbReference type="EMBL" id="CP010310">
    <property type="protein sequence ID" value="APD13622.1"/>
    <property type="molecule type" value="Genomic_DNA"/>
</dbReference>
<keyword evidence="3" id="KW-1185">Reference proteome</keyword>
<evidence type="ECO:0000256" key="1">
    <source>
        <dbReference type="SAM" id="SignalP"/>
    </source>
</evidence>
<protein>
    <recommendedName>
        <fullName evidence="4">BON domain-containing protein</fullName>
    </recommendedName>
</protein>
<evidence type="ECO:0008006" key="4">
    <source>
        <dbReference type="Google" id="ProtNLM"/>
    </source>
</evidence>
<gene>
    <name evidence="2" type="ORF">RO07_02985</name>
</gene>
<feature type="chain" id="PRO_5045546700" description="BON domain-containing protein" evidence="1">
    <location>
        <begin position="33"/>
        <end position="214"/>
    </location>
</feature>
<proteinExistence type="predicted"/>
<keyword evidence="1" id="KW-0732">Signal</keyword>
<dbReference type="Proteomes" id="UP000035086">
    <property type="component" value="Chromosome"/>
</dbReference>
<organism evidence="2 3">
    <name type="scientific">Pandoraea pulmonicola</name>
    <dbReference type="NCBI Taxonomy" id="93221"/>
    <lineage>
        <taxon>Bacteria</taxon>
        <taxon>Pseudomonadati</taxon>
        <taxon>Pseudomonadota</taxon>
        <taxon>Betaproteobacteria</taxon>
        <taxon>Burkholderiales</taxon>
        <taxon>Burkholderiaceae</taxon>
        <taxon>Pandoraea</taxon>
    </lineage>
</organism>
<feature type="signal peptide" evidence="1">
    <location>
        <begin position="1"/>
        <end position="32"/>
    </location>
</feature>
<accession>A0ABM6FSU9</accession>
<name>A0ABM6FSU9_PANPU</name>
<evidence type="ECO:0000313" key="3">
    <source>
        <dbReference type="Proteomes" id="UP000035086"/>
    </source>
</evidence>